<keyword evidence="3" id="KW-1185">Reference proteome</keyword>
<dbReference type="RefSeq" id="WP_205261072.1">
    <property type="nucleotide sequence ID" value="NZ_JAERWK010000016.1"/>
</dbReference>
<reference evidence="2" key="1">
    <citation type="submission" date="2021-01" db="EMBL/GenBank/DDBJ databases">
        <title>YIM 132084 draft genome.</title>
        <authorList>
            <person name="An D."/>
        </authorList>
    </citation>
    <scope>NUCLEOTIDE SEQUENCE</scope>
    <source>
        <strain evidence="2">YIM 132084</strain>
    </source>
</reference>
<dbReference type="EMBL" id="JAERWK010000016">
    <property type="protein sequence ID" value="MBM9468118.1"/>
    <property type="molecule type" value="Genomic_DNA"/>
</dbReference>
<sequence length="87" mass="9002">MSEPGPTTVAVELVGGPDDGRVIEVPADADGRPPARLGAVGAWDLDVEFGPGVHFAVPTPVPTAPRYDVVPSGRTDGVAWLARYRPG</sequence>
<dbReference type="AlphaFoldDB" id="A0A938YEI0"/>
<protein>
    <submittedName>
        <fullName evidence="2">Uncharacterized protein</fullName>
    </submittedName>
</protein>
<evidence type="ECO:0000256" key="1">
    <source>
        <dbReference type="SAM" id="MobiDB-lite"/>
    </source>
</evidence>
<proteinExistence type="predicted"/>
<gene>
    <name evidence="2" type="ORF">JL106_12600</name>
</gene>
<comment type="caution">
    <text evidence="2">The sequence shown here is derived from an EMBL/GenBank/DDBJ whole genome shotgun (WGS) entry which is preliminary data.</text>
</comment>
<accession>A0A938YEI0</accession>
<feature type="region of interest" description="Disordered" evidence="1">
    <location>
        <begin position="1"/>
        <end position="20"/>
    </location>
</feature>
<name>A0A938YEI0_9ACTN</name>
<evidence type="ECO:0000313" key="3">
    <source>
        <dbReference type="Proteomes" id="UP000663792"/>
    </source>
</evidence>
<evidence type="ECO:0000313" key="2">
    <source>
        <dbReference type="EMBL" id="MBM9468118.1"/>
    </source>
</evidence>
<dbReference type="Proteomes" id="UP000663792">
    <property type="component" value="Unassembled WGS sequence"/>
</dbReference>
<organism evidence="2 3">
    <name type="scientific">Nakamurella leprariae</name>
    <dbReference type="NCBI Taxonomy" id="2803911"/>
    <lineage>
        <taxon>Bacteria</taxon>
        <taxon>Bacillati</taxon>
        <taxon>Actinomycetota</taxon>
        <taxon>Actinomycetes</taxon>
        <taxon>Nakamurellales</taxon>
        <taxon>Nakamurellaceae</taxon>
        <taxon>Nakamurella</taxon>
    </lineage>
</organism>